<dbReference type="Pfam" id="PF00041">
    <property type="entry name" value="fn3"/>
    <property type="match status" value="4"/>
</dbReference>
<dbReference type="SUPFAM" id="SSF49265">
    <property type="entry name" value="Fibronectin type III"/>
    <property type="match status" value="5"/>
</dbReference>
<feature type="domain" description="Fibronectin type-III" evidence="4">
    <location>
        <begin position="1918"/>
        <end position="2010"/>
    </location>
</feature>
<feature type="region of interest" description="Disordered" evidence="2">
    <location>
        <begin position="217"/>
        <end position="244"/>
    </location>
</feature>
<keyword evidence="6" id="KW-1185">Reference proteome</keyword>
<sequence length="2864" mass="308936">MAVLLVIYATDEFGFSDQQAGALYGWWGILSSIWTSIASIFAIDNLGSKRTAVFAIVAMISTRGVLVTARNPETFRFSILVLSPMAEGLLLPVFLVGLKRLTVKEERPMAFSVNYALHNAGFGGMALQNRQVLVEYDVGGPRLWHERQVLEHVKDDLYIVLTPDGDVYAEELGLLNSDLRGVRVRPGPGIDPPGVVAAEIYPLPLFSANAMAGYREEGRRAAENERRGGGGDGGPGLVAPAPPAAGAPVGPVTTADHPAGTLKWLAVECVGSIVFGQEVPHVVGARSRGAKQVHTVDGRSVFVECVDGADLVKFWQRPSECDNRILPVVFNALGSPESTLKDVAVACREKDVKWTLSGPRTAKWCVNYLAVEGLGFEGHHERLRQVTKTDGSSWAIQEHFQISMFLRQALLVDQLDAFNLLSIEVQFRRLQTIEFSYAEKAREMESKSVGGRLSLEEQTTFGGLTRQFATLMICPDLLEHVKSETEREAQLSKNLRKAREEREAARKGGKKDKNQALRVSEGYEGLPTSSPLGSYNPDLVSLPSGEMNPVSLESLWGPGGREAVQEFVSARVLGPSEAQAKLIESGVRRVYQDPQFNSSKTFAGFVMRLHGLGLVEFSAEPAVEEVGLFFVKKKQNRLRMIMDCRRSNSWFTEPKKVHLASGEALGRIQVSEGEELHVCSADLANAFYTLELPSQLRKFFGLRRLHAEYVGEEIRRQLGLRKGDWVYPRVKVVPMGWAWALYWCQTVNERICERSGLNKETRLHDNCVDEASTQLLGWELNKAAELRPTHRRLWRVRLAVREVCKRGRASGQQLERLIGHITFISLCRRESLSCLGEVYTFIQRHYGTVVPLWKSVRSELLKWDGLAPLIYSQLTLPWSRQVYAVDASEWGLGVVQSQMSTSEVQELGSQVERWRFKDEAAKDPRLFVQVEDERTGFGHQLQLDSTDGAMPRSFKSEGIPSKTLQWDEMLSLDLPHQAFLGPTMVRLLGLQSRERDSLMFTVSLEEVTDFVVEQWKVLGFKSMGPPHMYRLRHGGASFDAVEGHRTLEQIQTRGLRHHNSVPASLKESVFIEIFSGTGRSDKHVLGLSNLRPHDQLKVAFVDVTFCACGTRWKKPTRFLTVCLDLSGGIADVVIDLFRTWQLKDPHSFVDVFGSLATPTRACLVLTEAALLLSFFLACSLPSSLSTQLSCCKQHVPFEDDESGLAQSPTRGASLRSTIRDNMSILHDRGLWMVAAYSTCLVGVKAQWHHMNATMPKYLVRELGEDAPWGTVNSINYWICALLPPVVTLATAKWRNFPAIFLGSVVMSLSPAFMIFEVSIRATCAWLATMSVGEVIWSPRFNTYSADLSPDGKEGIFMVIAFTPQFLAGLPTGWLSGVLLETYCPDCPSCREPGTGAFCRYNCQAADAPVPCNASAGPNLCSSHQSLCAVPGLSGCPSSCRECSGWSENANGPVLWLWVTILSVIGPLLLLLLRSSAWHEPSDSAKERAYTVADKEGECSDEEAKNGEDEPLEDETERATGPRDSFQVQATKLGASDPVEVEMEGLRRLGGSTFIDATDGVNLPTTNTYTVTGLTLGYYYTFKVAAVNRVVDTNALTDIVPNYAEVNLYAAAAPDPPGAPVVVASTRTQSGLQVSWTPPASSGGIPLLGYKLYRNNGANDPINIVLWNGQGQPQITSFTVTGLSGGLIYKFAATALNAAGESLQSTETLVPGGTVPAQMSALVRDPSTNRTTTSVALQWTAPSNDGGSPITGYLVSYDNGDYSDFANNRTYSSTVLSDTFDSLQEGKFLRFLVYAENAIGLSQASPVYRTQVCALPDPVSTFVASEHTDYSVKLTWTPPASTGCVGALITGYKVYMQQGVNPYSLVHDAGPSVLYHVQQGLSAGTTYSFMVYVCAADNCDVGYPTDGLQVTAGYTPSFGANPLTLVQALQNSIELSWTAPSGLAITEYQLYFDNGAGTGGSLVNAIYAGTALSHREDTLNTGSTYRFQIRASNANGFGAFSGISSFVASEAPGVPQNFRYVSSSTYTLQVGWDTPPTVHANEASIVRYEVQWNDQTLITSVQTIATSPAFKVASPTVPLTAGNTYRFQVRACNINECGSWTSQLDLVCGSLPQAPSAPYVISSSLTDIVLGWDYVGKDNGGVPLTQYNIKVSMDGGTTYAAAGSTADSSVYSFTYNCGISQMFFFKVAAVNGVGGSGGEGAESDPTGIYCAPPPQTPAAPGLSATVSTLTVALFQPNAVQLSSSTHTGWRILIDDANDADDTYDEIQVFDTTVLQYTITSGIVTGNYYRVKLKLCSIAGCSTESDIGGPIIAASPPAAPAPVYASASTDTTMTVAWQFSGSNGGAIIQGWYIYVSTDGETWPADTSPSDVIADVNTMQYQITCATYSAGQSVLWVKVAGYSLAGIGTLSGTLASRCSAVPDTPAQPSIVSSSSTHITIGWTAPTATELHNALHQGTKVQFDDGASGPFTSVMLTDTLQVEYTKTGVSAGQTYRFRIQTVSETGESGTSTVLSAVAASVPDAPVVSIVSTSDTALVYSAQLLGSTGGTPITGWNIYASDDGITYPTTPTATEAAAFTSYSLDCTNFGGVNRGQQYFWVKMTAVSSAGEGATSSAVKSRCSAAPGTPAIPSLTASTATSITISFDTNGLSGAYLTGFKVYTDDGNNGPWSIDTITDTTQRTFTKYGLSAGLSYRFKVQVVSEVGTSAASPIATFVSAATPDPPVLSVTVSTNNQIDLAWTPGADGGSPVTGWLVYTSRDGITWTAASNPQYIVSSGTTYTQALDCTDVSKWDNNNVQLQYVYLRVSGVNAAGTGLPSNSYRWRCSEKPGAPAVPTKVSGTSSSVTISYVPTTLNNAVLMGSATRCPV</sequence>
<keyword evidence="1" id="KW-0677">Repeat</keyword>
<feature type="domain" description="Fibronectin type-III" evidence="4">
    <location>
        <begin position="2113"/>
        <end position="2213"/>
    </location>
</feature>
<feature type="transmembrane region" description="Helical" evidence="3">
    <location>
        <begin position="24"/>
        <end position="43"/>
    </location>
</feature>
<keyword evidence="3" id="KW-0472">Membrane</keyword>
<evidence type="ECO:0000313" key="5">
    <source>
        <dbReference type="EMBL" id="CAK9003179.1"/>
    </source>
</evidence>
<proteinExistence type="predicted"/>
<dbReference type="PROSITE" id="PS50853">
    <property type="entry name" value="FN3"/>
    <property type="match status" value="8"/>
</dbReference>
<dbReference type="InterPro" id="IPR036259">
    <property type="entry name" value="MFS_trans_sf"/>
</dbReference>
<dbReference type="CDD" id="cd00063">
    <property type="entry name" value="FN3"/>
    <property type="match status" value="8"/>
</dbReference>
<evidence type="ECO:0000256" key="2">
    <source>
        <dbReference type="SAM" id="MobiDB-lite"/>
    </source>
</evidence>
<feature type="compositionally biased region" description="Basic and acidic residues" evidence="2">
    <location>
        <begin position="497"/>
        <end position="515"/>
    </location>
</feature>
<protein>
    <submittedName>
        <fullName evidence="5">Titin (Connectin)</fullName>
    </submittedName>
</protein>
<dbReference type="SUPFAM" id="SSF56672">
    <property type="entry name" value="DNA/RNA polymerases"/>
    <property type="match status" value="1"/>
</dbReference>
<evidence type="ECO:0000256" key="1">
    <source>
        <dbReference type="ARBA" id="ARBA00022737"/>
    </source>
</evidence>
<evidence type="ECO:0000259" key="4">
    <source>
        <dbReference type="PROSITE" id="PS50853"/>
    </source>
</evidence>
<dbReference type="EMBL" id="CAXAMM010004324">
    <property type="protein sequence ID" value="CAK9003179.1"/>
    <property type="molecule type" value="Genomic_DNA"/>
</dbReference>
<feature type="region of interest" description="Disordered" evidence="2">
    <location>
        <begin position="1488"/>
        <end position="1527"/>
    </location>
</feature>
<dbReference type="InterPro" id="IPR036116">
    <property type="entry name" value="FN3_sf"/>
</dbReference>
<feature type="domain" description="Fibronectin type-III" evidence="4">
    <location>
        <begin position="1717"/>
        <end position="1816"/>
    </location>
</feature>
<dbReference type="SUPFAM" id="SSF103473">
    <property type="entry name" value="MFS general substrate transporter"/>
    <property type="match status" value="2"/>
</dbReference>
<feature type="domain" description="Fibronectin type-III" evidence="4">
    <location>
        <begin position="1817"/>
        <end position="1917"/>
    </location>
</feature>
<feature type="domain" description="Fibronectin type-III" evidence="4">
    <location>
        <begin position="2421"/>
        <end position="2519"/>
    </location>
</feature>
<accession>A0ABP0IPB8</accession>
<evidence type="ECO:0000313" key="6">
    <source>
        <dbReference type="Proteomes" id="UP001642464"/>
    </source>
</evidence>
<reference evidence="5 6" key="1">
    <citation type="submission" date="2024-02" db="EMBL/GenBank/DDBJ databases">
        <authorList>
            <person name="Chen Y."/>
            <person name="Shah S."/>
            <person name="Dougan E. K."/>
            <person name="Thang M."/>
            <person name="Chan C."/>
        </authorList>
    </citation>
    <scope>NUCLEOTIDE SEQUENCE [LARGE SCALE GENOMIC DNA]</scope>
</reference>
<name>A0ABP0IPB8_9DINO</name>
<evidence type="ECO:0000256" key="3">
    <source>
        <dbReference type="SAM" id="Phobius"/>
    </source>
</evidence>
<dbReference type="Proteomes" id="UP001642464">
    <property type="component" value="Unassembled WGS sequence"/>
</dbReference>
<dbReference type="PANTHER" id="PTHR13817:SF73">
    <property type="entry name" value="FIBRONECTIN TYPE-III DOMAIN-CONTAINING PROTEIN"/>
    <property type="match status" value="1"/>
</dbReference>
<dbReference type="InterPro" id="IPR013783">
    <property type="entry name" value="Ig-like_fold"/>
</dbReference>
<gene>
    <name evidence="5" type="ORF">SCF082_LOCUS7627</name>
</gene>
<feature type="domain" description="Fibronectin type-III" evidence="4">
    <location>
        <begin position="1615"/>
        <end position="1716"/>
    </location>
</feature>
<feature type="domain" description="Fibronectin type-III" evidence="4">
    <location>
        <begin position="2623"/>
        <end position="2719"/>
    </location>
</feature>
<dbReference type="SMART" id="SM00060">
    <property type="entry name" value="FN3"/>
    <property type="match status" value="11"/>
</dbReference>
<comment type="caution">
    <text evidence="5">The sequence shown here is derived from an EMBL/GenBank/DDBJ whole genome shotgun (WGS) entry which is preliminary data.</text>
</comment>
<dbReference type="PANTHER" id="PTHR13817">
    <property type="entry name" value="TITIN"/>
    <property type="match status" value="1"/>
</dbReference>
<feature type="transmembrane region" description="Helical" evidence="3">
    <location>
        <begin position="75"/>
        <end position="98"/>
    </location>
</feature>
<dbReference type="Gene3D" id="2.60.40.10">
    <property type="entry name" value="Immunoglobulins"/>
    <property type="match status" value="11"/>
</dbReference>
<dbReference type="InterPro" id="IPR043502">
    <property type="entry name" value="DNA/RNA_pol_sf"/>
</dbReference>
<dbReference type="InterPro" id="IPR003961">
    <property type="entry name" value="FN3_dom"/>
</dbReference>
<feature type="compositionally biased region" description="Basic and acidic residues" evidence="2">
    <location>
        <begin position="217"/>
        <end position="229"/>
    </location>
</feature>
<feature type="transmembrane region" description="Helical" evidence="3">
    <location>
        <begin position="52"/>
        <end position="69"/>
    </location>
</feature>
<feature type="compositionally biased region" description="Basic and acidic residues" evidence="2">
    <location>
        <begin position="1488"/>
        <end position="1507"/>
    </location>
</feature>
<dbReference type="Gene3D" id="1.20.1250.20">
    <property type="entry name" value="MFS general substrate transporter like domains"/>
    <property type="match status" value="2"/>
</dbReference>
<keyword evidence="3" id="KW-1133">Transmembrane helix</keyword>
<feature type="domain" description="Fibronectin type-III" evidence="4">
    <location>
        <begin position="2013"/>
        <end position="2112"/>
    </location>
</feature>
<feature type="region of interest" description="Disordered" evidence="2">
    <location>
        <begin position="489"/>
        <end position="518"/>
    </location>
</feature>
<keyword evidence="3" id="KW-0812">Transmembrane</keyword>
<dbReference type="InterPro" id="IPR050964">
    <property type="entry name" value="Striated_Muscle_Regulatory"/>
</dbReference>
<organism evidence="5 6">
    <name type="scientific">Durusdinium trenchii</name>
    <dbReference type="NCBI Taxonomy" id="1381693"/>
    <lineage>
        <taxon>Eukaryota</taxon>
        <taxon>Sar</taxon>
        <taxon>Alveolata</taxon>
        <taxon>Dinophyceae</taxon>
        <taxon>Suessiales</taxon>
        <taxon>Symbiodiniaceae</taxon>
        <taxon>Durusdinium</taxon>
    </lineage>
</organism>